<feature type="transmembrane region" description="Helical" evidence="7">
    <location>
        <begin position="148"/>
        <end position="181"/>
    </location>
</feature>
<organism evidence="9">
    <name type="scientific">Ananas comosus var. bracteatus</name>
    <name type="common">red pineapple</name>
    <dbReference type="NCBI Taxonomy" id="296719"/>
    <lineage>
        <taxon>Eukaryota</taxon>
        <taxon>Viridiplantae</taxon>
        <taxon>Streptophyta</taxon>
        <taxon>Embryophyta</taxon>
        <taxon>Tracheophyta</taxon>
        <taxon>Spermatophyta</taxon>
        <taxon>Magnoliopsida</taxon>
        <taxon>Liliopsida</taxon>
        <taxon>Poales</taxon>
        <taxon>Bromeliaceae</taxon>
        <taxon>Bromelioideae</taxon>
        <taxon>Ananas</taxon>
    </lineage>
</organism>
<dbReference type="InterPro" id="IPR004895">
    <property type="entry name" value="Prenylated_rab_accept_PRA1"/>
</dbReference>
<feature type="region of interest" description="Disordered" evidence="8">
    <location>
        <begin position="1"/>
        <end position="28"/>
    </location>
</feature>
<feature type="region of interest" description="Disordered" evidence="8">
    <location>
        <begin position="189"/>
        <end position="229"/>
    </location>
</feature>
<accession>A0A6V7QSG6</accession>
<keyword evidence="7" id="KW-0813">Transport</keyword>
<evidence type="ECO:0000256" key="4">
    <source>
        <dbReference type="ARBA" id="ARBA00022692"/>
    </source>
</evidence>
<proteinExistence type="inferred from homology"/>
<dbReference type="GO" id="GO:0016192">
    <property type="term" value="P:vesicle-mediated transport"/>
    <property type="evidence" value="ECO:0007669"/>
    <property type="project" value="UniProtKB-ARBA"/>
</dbReference>
<comment type="subcellular location">
    <subcellularLocation>
        <location evidence="2 7">Membrane</location>
        <topology evidence="2 7">Multi-pass membrane protein</topology>
    </subcellularLocation>
</comment>
<evidence type="ECO:0000256" key="8">
    <source>
        <dbReference type="SAM" id="MobiDB-lite"/>
    </source>
</evidence>
<feature type="compositionally biased region" description="Pro residues" evidence="8">
    <location>
        <begin position="196"/>
        <end position="216"/>
    </location>
</feature>
<evidence type="ECO:0000256" key="1">
    <source>
        <dbReference type="ARBA" id="ARBA00002501"/>
    </source>
</evidence>
<keyword evidence="4 7" id="KW-0812">Transmembrane</keyword>
<evidence type="ECO:0000256" key="3">
    <source>
        <dbReference type="ARBA" id="ARBA00006483"/>
    </source>
</evidence>
<feature type="transmembrane region" description="Helical" evidence="7">
    <location>
        <begin position="104"/>
        <end position="128"/>
    </location>
</feature>
<feature type="compositionally biased region" description="Low complexity" evidence="8">
    <location>
        <begin position="12"/>
        <end position="28"/>
    </location>
</feature>
<feature type="compositionally biased region" description="Pro residues" evidence="8">
    <location>
        <begin position="1"/>
        <end position="11"/>
    </location>
</feature>
<dbReference type="GO" id="GO:0005783">
    <property type="term" value="C:endoplasmic reticulum"/>
    <property type="evidence" value="ECO:0007669"/>
    <property type="project" value="UniProtKB-ARBA"/>
</dbReference>
<evidence type="ECO:0000256" key="7">
    <source>
        <dbReference type="RuleBase" id="RU363107"/>
    </source>
</evidence>
<evidence type="ECO:0000256" key="6">
    <source>
        <dbReference type="ARBA" id="ARBA00023136"/>
    </source>
</evidence>
<dbReference type="Pfam" id="PF03208">
    <property type="entry name" value="PRA1"/>
    <property type="match status" value="1"/>
</dbReference>
<dbReference type="PANTHER" id="PTHR19317">
    <property type="entry name" value="PRENYLATED RAB ACCEPTOR 1-RELATED"/>
    <property type="match status" value="1"/>
</dbReference>
<comment type="function">
    <text evidence="1 7">May be involved in both secretory and endocytic intracellular trafficking in the endosomal/prevacuolar compartments.</text>
</comment>
<dbReference type="GO" id="GO:0005794">
    <property type="term" value="C:Golgi apparatus"/>
    <property type="evidence" value="ECO:0007669"/>
    <property type="project" value="TreeGrafter"/>
</dbReference>
<evidence type="ECO:0000256" key="2">
    <source>
        <dbReference type="ARBA" id="ARBA00004141"/>
    </source>
</evidence>
<gene>
    <name evidence="9" type="ORF">CB5_LOCUS29068</name>
</gene>
<dbReference type="PANTHER" id="PTHR19317:SF0">
    <property type="entry name" value="PRENYLATED RAB ACCEPTOR PROTEIN 1"/>
    <property type="match status" value="1"/>
</dbReference>
<keyword evidence="6 7" id="KW-0472">Membrane</keyword>
<protein>
    <recommendedName>
        <fullName evidence="7">PRA1 family protein</fullName>
    </recommendedName>
</protein>
<feature type="region of interest" description="Disordered" evidence="8">
    <location>
        <begin position="73"/>
        <end position="100"/>
    </location>
</feature>
<evidence type="ECO:0000256" key="5">
    <source>
        <dbReference type="ARBA" id="ARBA00022989"/>
    </source>
</evidence>
<sequence length="229" mass="24099">MASSAPNPPLLPISNPSSGAGAATAPLSGAADPPIATPAFRLPVAALRVGAALALQPPPLVGARRPVRVLPPRLPRRRHIAPPQEPRLLPRQLRRPRRRRPRHLPARHPFSLALLLALLAAWCFLYLFRPADAPLVLLGRSFSDRETLGALVLLSVFVVFLTSVGSLIISALMLGAALVCAHGAFRVPRTSSSTSPSPPEGPPPASSPSSAAPPPPPRRRRPAAVAARV</sequence>
<keyword evidence="5 7" id="KW-1133">Transmembrane helix</keyword>
<name>A0A6V7QSG6_ANACO</name>
<dbReference type="EMBL" id="CAJEUB010000006">
    <property type="protein sequence ID" value="CAD1845857.1"/>
    <property type="molecule type" value="Genomic_DNA"/>
</dbReference>
<reference evidence="9" key="1">
    <citation type="submission" date="2020-07" db="EMBL/GenBank/DDBJ databases">
        <authorList>
            <person name="Lin J."/>
        </authorList>
    </citation>
    <scope>NUCLEOTIDE SEQUENCE</scope>
</reference>
<dbReference type="GO" id="GO:0016020">
    <property type="term" value="C:membrane"/>
    <property type="evidence" value="ECO:0007669"/>
    <property type="project" value="UniProtKB-SubCell"/>
</dbReference>
<comment type="similarity">
    <text evidence="3 7">Belongs to the PRA1 family.</text>
</comment>
<evidence type="ECO:0000313" key="9">
    <source>
        <dbReference type="EMBL" id="CAD1845857.1"/>
    </source>
</evidence>
<dbReference type="AlphaFoldDB" id="A0A6V7QSG6"/>